<evidence type="ECO:0000256" key="2">
    <source>
        <dbReference type="ARBA" id="ARBA00023043"/>
    </source>
</evidence>
<dbReference type="Proteomes" id="UP000037505">
    <property type="component" value="Unassembled WGS sequence"/>
</dbReference>
<evidence type="ECO:0000256" key="1">
    <source>
        <dbReference type="ARBA" id="ARBA00022737"/>
    </source>
</evidence>
<dbReference type="InterPro" id="IPR002110">
    <property type="entry name" value="Ankyrin_rpt"/>
</dbReference>
<dbReference type="InterPro" id="IPR036770">
    <property type="entry name" value="Ankyrin_rpt-contain_sf"/>
</dbReference>
<evidence type="ECO:0000313" key="4">
    <source>
        <dbReference type="EMBL" id="KNG81715.1"/>
    </source>
</evidence>
<evidence type="ECO:0000256" key="3">
    <source>
        <dbReference type="PROSITE-ProRule" id="PRU00023"/>
    </source>
</evidence>
<accession>A0A0L1IQQ6</accession>
<evidence type="ECO:0000313" key="5">
    <source>
        <dbReference type="Proteomes" id="UP000037505"/>
    </source>
</evidence>
<dbReference type="AlphaFoldDB" id="A0A0L1IQQ6"/>
<dbReference type="EMBL" id="JNOM01000416">
    <property type="protein sequence ID" value="KNG81715.1"/>
    <property type="molecule type" value="Genomic_DNA"/>
</dbReference>
<dbReference type="PROSITE" id="PS50088">
    <property type="entry name" value="ANK_REPEAT"/>
    <property type="match status" value="1"/>
</dbReference>
<keyword evidence="5" id="KW-1185">Reference proteome</keyword>
<feature type="repeat" description="ANK" evidence="3">
    <location>
        <begin position="31"/>
        <end position="65"/>
    </location>
</feature>
<dbReference type="PANTHER" id="PTHR24201">
    <property type="entry name" value="ANK_REP_REGION DOMAIN-CONTAINING PROTEIN"/>
    <property type="match status" value="1"/>
</dbReference>
<comment type="caution">
    <text evidence="4">The sequence shown here is derived from an EMBL/GenBank/DDBJ whole genome shotgun (WGS) entry which is preliminary data.</text>
</comment>
<dbReference type="InterPro" id="IPR050776">
    <property type="entry name" value="Ank_Repeat/CDKN_Inhibitor"/>
</dbReference>
<dbReference type="STRING" id="1509407.A0A0L1IQQ6"/>
<dbReference type="Gene3D" id="1.25.40.20">
    <property type="entry name" value="Ankyrin repeat-containing domain"/>
    <property type="match status" value="1"/>
</dbReference>
<keyword evidence="2 3" id="KW-0040">ANK repeat</keyword>
<dbReference type="SUPFAM" id="SSF48403">
    <property type="entry name" value="Ankyrin repeat"/>
    <property type="match status" value="1"/>
</dbReference>
<dbReference type="PROSITE" id="PS50297">
    <property type="entry name" value="ANK_REP_REGION"/>
    <property type="match status" value="1"/>
</dbReference>
<dbReference type="RefSeq" id="XP_015402638.1">
    <property type="nucleotide sequence ID" value="XM_015554231.1"/>
</dbReference>
<dbReference type="OrthoDB" id="10252171at2759"/>
<reference evidence="4 5" key="1">
    <citation type="submission" date="2014-06" db="EMBL/GenBank/DDBJ databases">
        <title>The Genome of the Aflatoxigenic Filamentous Fungus Aspergillus nomius.</title>
        <authorList>
            <person name="Moore M.G."/>
            <person name="Shannon B.M."/>
            <person name="Brian M.M."/>
        </authorList>
    </citation>
    <scope>NUCLEOTIDE SEQUENCE [LARGE SCALE GENOMIC DNA]</scope>
    <source>
        <strain evidence="4 5">NRRL 13137</strain>
    </source>
</reference>
<gene>
    <name evidence="4" type="ORF">ANOM_008975</name>
</gene>
<keyword evidence="1" id="KW-0677">Repeat</keyword>
<protein>
    <submittedName>
        <fullName evidence="4">Uncharacterized protein</fullName>
    </submittedName>
</protein>
<name>A0A0L1IQQ6_ASPN3</name>
<dbReference type="GeneID" id="26810779"/>
<organism evidence="4 5">
    <name type="scientific">Aspergillus nomiae NRRL (strain ATCC 15546 / NRRL 13137 / CBS 260.88 / M93)</name>
    <dbReference type="NCBI Taxonomy" id="1509407"/>
    <lineage>
        <taxon>Eukaryota</taxon>
        <taxon>Fungi</taxon>
        <taxon>Dikarya</taxon>
        <taxon>Ascomycota</taxon>
        <taxon>Pezizomycotina</taxon>
        <taxon>Eurotiomycetes</taxon>
        <taxon>Eurotiomycetidae</taxon>
        <taxon>Eurotiales</taxon>
        <taxon>Aspergillaceae</taxon>
        <taxon>Aspergillus</taxon>
        <taxon>Aspergillus subgen. Circumdati</taxon>
    </lineage>
</organism>
<proteinExistence type="predicted"/>
<dbReference type="Pfam" id="PF12796">
    <property type="entry name" value="Ank_2"/>
    <property type="match status" value="1"/>
</dbReference>
<sequence length="126" mass="14042">MTALQYAIYLGQEDKARLLLKRCDPNAGDEEGQTAFHYAVRSSRASLGFIQLVVEAGADLHKEDHSSKTPLHNAAQGRGREVASFLVEQATNYANRYQELEKDVKKGTVAESPANTEIELDFRKMD</sequence>
<dbReference type="SMART" id="SM00248">
    <property type="entry name" value="ANK"/>
    <property type="match status" value="3"/>
</dbReference>